<dbReference type="InterPro" id="IPR051675">
    <property type="entry name" value="Endo/Exo/Phosphatase_dom_1"/>
</dbReference>
<dbReference type="RefSeq" id="WP_187996208.1">
    <property type="nucleotide sequence ID" value="NZ_JACEXG010000002.1"/>
</dbReference>
<evidence type="ECO:0000256" key="1">
    <source>
        <dbReference type="SAM" id="MobiDB-lite"/>
    </source>
</evidence>
<feature type="region of interest" description="Disordered" evidence="1">
    <location>
        <begin position="69"/>
        <end position="108"/>
    </location>
</feature>
<keyword evidence="2" id="KW-1133">Transmembrane helix</keyword>
<dbReference type="Pfam" id="PF12836">
    <property type="entry name" value="HHH_3"/>
    <property type="match status" value="1"/>
</dbReference>
<feature type="domain" description="Helix-hairpin-helix DNA-binding motif class 1" evidence="3">
    <location>
        <begin position="236"/>
        <end position="255"/>
    </location>
</feature>
<keyword evidence="5" id="KW-1185">Reference proteome</keyword>
<proteinExistence type="predicted"/>
<dbReference type="PANTHER" id="PTHR21180">
    <property type="entry name" value="ENDONUCLEASE/EXONUCLEASE/PHOSPHATASE FAMILY DOMAIN-CONTAINING PROTEIN 1"/>
    <property type="match status" value="1"/>
</dbReference>
<feature type="region of interest" description="Disordered" evidence="1">
    <location>
        <begin position="162"/>
        <end position="199"/>
    </location>
</feature>
<keyword evidence="2" id="KW-0812">Transmembrane</keyword>
<reference evidence="5" key="1">
    <citation type="submission" date="2021-02" db="EMBL/GenBank/DDBJ databases">
        <title>Leucobacter sp. CX169.</title>
        <authorList>
            <person name="Cheng Y."/>
        </authorList>
    </citation>
    <scope>NUCLEOTIDE SEQUENCE [LARGE SCALE GENOMIC DNA]</scope>
    <source>
        <strain evidence="5">JY899</strain>
    </source>
</reference>
<organism evidence="4 5">
    <name type="scientific">Flaviflexus equikiangi</name>
    <dbReference type="NCBI Taxonomy" id="2758573"/>
    <lineage>
        <taxon>Bacteria</taxon>
        <taxon>Bacillati</taxon>
        <taxon>Actinomycetota</taxon>
        <taxon>Actinomycetes</taxon>
        <taxon>Actinomycetales</taxon>
        <taxon>Actinomycetaceae</taxon>
        <taxon>Flaviflexus</taxon>
    </lineage>
</organism>
<sequence length="258" mass="26789">MKTQNLVRTAYRIGTGEDVMAPPERADRTRRLAFDSRAAAIVILTLAVLCGLVVGWTLSRPVEVHALQASVTSDSPPETTPAPASTQEAPEQTSENSEPASPPPATTVTVYVSGHVNTPGLVELPAGSRVAGAVDRAGGMTAEADQNALNLARVLNDGEHIIVPAPGDDLPTPDPSLSDPSLSDPSLSEPSSSEGGLVSLNGASAADLETLPGIGPTLAQRIIDWRDTNGQFSSIEELMEVSGIGPATFAELRDRVTL</sequence>
<accession>A0ABS2TG74</accession>
<dbReference type="Pfam" id="PF10531">
    <property type="entry name" value="SLBB"/>
    <property type="match status" value="1"/>
</dbReference>
<dbReference type="InterPro" id="IPR003583">
    <property type="entry name" value="Hlx-hairpin-Hlx_DNA-bd_motif"/>
</dbReference>
<name>A0ABS2TG74_9ACTO</name>
<dbReference type="InterPro" id="IPR010994">
    <property type="entry name" value="RuvA_2-like"/>
</dbReference>
<dbReference type="PANTHER" id="PTHR21180:SF32">
    <property type="entry name" value="ENDONUCLEASE_EXONUCLEASE_PHOSPHATASE FAMILY DOMAIN-CONTAINING PROTEIN 1"/>
    <property type="match status" value="1"/>
</dbReference>
<evidence type="ECO:0000256" key="2">
    <source>
        <dbReference type="SAM" id="Phobius"/>
    </source>
</evidence>
<feature type="compositionally biased region" description="Low complexity" evidence="1">
    <location>
        <begin position="75"/>
        <end position="99"/>
    </location>
</feature>
<dbReference type="InterPro" id="IPR019554">
    <property type="entry name" value="Soluble_ligand-bd"/>
</dbReference>
<dbReference type="NCBIfam" id="TIGR00426">
    <property type="entry name" value="competence protein ComEA helix-hairpin-helix repeat region"/>
    <property type="match status" value="1"/>
</dbReference>
<dbReference type="EMBL" id="JAFFJS010000002">
    <property type="protein sequence ID" value="MBM9432782.1"/>
    <property type="molecule type" value="Genomic_DNA"/>
</dbReference>
<evidence type="ECO:0000313" key="5">
    <source>
        <dbReference type="Proteomes" id="UP000705983"/>
    </source>
</evidence>
<dbReference type="SMART" id="SM00278">
    <property type="entry name" value="HhH1"/>
    <property type="match status" value="2"/>
</dbReference>
<dbReference type="Gene3D" id="1.10.150.320">
    <property type="entry name" value="Photosystem II 12 kDa extrinsic protein"/>
    <property type="match status" value="1"/>
</dbReference>
<keyword evidence="2" id="KW-0472">Membrane</keyword>
<evidence type="ECO:0000313" key="4">
    <source>
        <dbReference type="EMBL" id="MBM9432782.1"/>
    </source>
</evidence>
<feature type="domain" description="Helix-hairpin-helix DNA-binding motif class 1" evidence="3">
    <location>
        <begin position="206"/>
        <end position="225"/>
    </location>
</feature>
<feature type="compositionally biased region" description="Low complexity" evidence="1">
    <location>
        <begin position="166"/>
        <end position="197"/>
    </location>
</feature>
<dbReference type="InterPro" id="IPR004509">
    <property type="entry name" value="Competence_ComEA_HhH"/>
</dbReference>
<comment type="caution">
    <text evidence="4">The sequence shown here is derived from an EMBL/GenBank/DDBJ whole genome shotgun (WGS) entry which is preliminary data.</text>
</comment>
<evidence type="ECO:0000259" key="3">
    <source>
        <dbReference type="SMART" id="SM00278"/>
    </source>
</evidence>
<dbReference type="SUPFAM" id="SSF47781">
    <property type="entry name" value="RuvA domain 2-like"/>
    <property type="match status" value="1"/>
</dbReference>
<protein>
    <submittedName>
        <fullName evidence="4">Helix-hairpin-helix domain-containing protein</fullName>
    </submittedName>
</protein>
<feature type="transmembrane region" description="Helical" evidence="2">
    <location>
        <begin position="38"/>
        <end position="58"/>
    </location>
</feature>
<dbReference type="Proteomes" id="UP000705983">
    <property type="component" value="Unassembled WGS sequence"/>
</dbReference>
<dbReference type="SUPFAM" id="SSF142984">
    <property type="entry name" value="Nqo1 middle domain-like"/>
    <property type="match status" value="1"/>
</dbReference>
<dbReference type="Gene3D" id="3.10.560.10">
    <property type="entry name" value="Outer membrane lipoprotein wza domain like"/>
    <property type="match status" value="1"/>
</dbReference>
<gene>
    <name evidence="4" type="ORF">JVW63_03575</name>
</gene>